<name>A0ABV5NWQ5_9ACTN</name>
<keyword evidence="4" id="KW-0238">DNA-binding</keyword>
<evidence type="ECO:0000313" key="9">
    <source>
        <dbReference type="Proteomes" id="UP001589568"/>
    </source>
</evidence>
<dbReference type="RefSeq" id="WP_379484547.1">
    <property type="nucleotide sequence ID" value="NZ_JBHMCF010000040.1"/>
</dbReference>
<keyword evidence="9" id="KW-1185">Reference proteome</keyword>
<protein>
    <submittedName>
        <fullName evidence="8">Sigma factor-like helix-turn-helix DNA-binding protein</fullName>
    </submittedName>
</protein>
<keyword evidence="3" id="KW-0731">Sigma factor</keyword>
<organism evidence="8 9">
    <name type="scientific">Nonomuraea salmonea</name>
    <dbReference type="NCBI Taxonomy" id="46181"/>
    <lineage>
        <taxon>Bacteria</taxon>
        <taxon>Bacillati</taxon>
        <taxon>Actinomycetota</taxon>
        <taxon>Actinomycetes</taxon>
        <taxon>Streptosporangiales</taxon>
        <taxon>Streptosporangiaceae</taxon>
        <taxon>Nonomuraea</taxon>
    </lineage>
</organism>
<feature type="region of interest" description="Disordered" evidence="6">
    <location>
        <begin position="161"/>
        <end position="180"/>
    </location>
</feature>
<keyword evidence="2" id="KW-0805">Transcription regulation</keyword>
<dbReference type="InterPro" id="IPR039425">
    <property type="entry name" value="RNA_pol_sigma-70-like"/>
</dbReference>
<reference evidence="8 9" key="1">
    <citation type="submission" date="2024-09" db="EMBL/GenBank/DDBJ databases">
        <authorList>
            <person name="Sun Q."/>
            <person name="Mori K."/>
        </authorList>
    </citation>
    <scope>NUCLEOTIDE SEQUENCE [LARGE SCALE GENOMIC DNA]</scope>
    <source>
        <strain evidence="8 9">JCM 3324</strain>
    </source>
</reference>
<dbReference type="PANTHER" id="PTHR43133:SF8">
    <property type="entry name" value="RNA POLYMERASE SIGMA FACTOR HI_1459-RELATED"/>
    <property type="match status" value="1"/>
</dbReference>
<dbReference type="EMBL" id="JBHMCF010000040">
    <property type="protein sequence ID" value="MFB9474755.1"/>
    <property type="molecule type" value="Genomic_DNA"/>
</dbReference>
<evidence type="ECO:0000256" key="6">
    <source>
        <dbReference type="SAM" id="MobiDB-lite"/>
    </source>
</evidence>
<feature type="domain" description="RNA polymerase sigma factor 70 region 4 type 2" evidence="7">
    <location>
        <begin position="181"/>
        <end position="229"/>
    </location>
</feature>
<dbReference type="InterPro" id="IPR013324">
    <property type="entry name" value="RNA_pol_sigma_r3/r4-like"/>
</dbReference>
<evidence type="ECO:0000313" key="8">
    <source>
        <dbReference type="EMBL" id="MFB9474755.1"/>
    </source>
</evidence>
<evidence type="ECO:0000256" key="4">
    <source>
        <dbReference type="ARBA" id="ARBA00023125"/>
    </source>
</evidence>
<gene>
    <name evidence="8" type="ORF">ACFFR3_35125</name>
</gene>
<dbReference type="Pfam" id="PF08281">
    <property type="entry name" value="Sigma70_r4_2"/>
    <property type="match status" value="1"/>
</dbReference>
<evidence type="ECO:0000256" key="5">
    <source>
        <dbReference type="ARBA" id="ARBA00023163"/>
    </source>
</evidence>
<evidence type="ECO:0000256" key="1">
    <source>
        <dbReference type="ARBA" id="ARBA00010641"/>
    </source>
</evidence>
<evidence type="ECO:0000256" key="3">
    <source>
        <dbReference type="ARBA" id="ARBA00023082"/>
    </source>
</evidence>
<evidence type="ECO:0000259" key="7">
    <source>
        <dbReference type="Pfam" id="PF08281"/>
    </source>
</evidence>
<dbReference type="Proteomes" id="UP001589568">
    <property type="component" value="Unassembled WGS sequence"/>
</dbReference>
<dbReference type="SUPFAM" id="SSF88946">
    <property type="entry name" value="Sigma2 domain of RNA polymerase sigma factors"/>
    <property type="match status" value="1"/>
</dbReference>
<dbReference type="InterPro" id="IPR013325">
    <property type="entry name" value="RNA_pol_sigma_r2"/>
</dbReference>
<evidence type="ECO:0000256" key="2">
    <source>
        <dbReference type="ARBA" id="ARBA00023015"/>
    </source>
</evidence>
<comment type="caution">
    <text evidence="8">The sequence shown here is derived from an EMBL/GenBank/DDBJ whole genome shotgun (WGS) entry which is preliminary data.</text>
</comment>
<accession>A0ABV5NWQ5</accession>
<dbReference type="Gene3D" id="1.10.10.10">
    <property type="entry name" value="Winged helix-like DNA-binding domain superfamily/Winged helix DNA-binding domain"/>
    <property type="match status" value="2"/>
</dbReference>
<sequence length="248" mass="27913">MENDMLSEMYEVYAPRLLRAALLRGANAFDAHDAVHETFLLFLHQVRRGGLPEHPYGWMVKVLSRTIFARGRAREHMMAPGDLLPFTEFAEGADTAALRDLDRKNIIVLLQRLPSHIRAVAALYADGYSPQAISEQLDMPSRAVHEALLQARDRLRTELLSSHHRNPAPPTTTPAADNVGDRAVAQLPPRQREVLQWSRAGYKPAQIAKILKIDPNTARVNLHYARKRMREALAAQSSLQDAAVRKRP</sequence>
<dbReference type="InterPro" id="IPR013249">
    <property type="entry name" value="RNA_pol_sigma70_r4_t2"/>
</dbReference>
<dbReference type="InterPro" id="IPR036388">
    <property type="entry name" value="WH-like_DNA-bd_sf"/>
</dbReference>
<dbReference type="PANTHER" id="PTHR43133">
    <property type="entry name" value="RNA POLYMERASE ECF-TYPE SIGMA FACTO"/>
    <property type="match status" value="1"/>
</dbReference>
<dbReference type="SUPFAM" id="SSF88659">
    <property type="entry name" value="Sigma3 and sigma4 domains of RNA polymerase sigma factors"/>
    <property type="match status" value="2"/>
</dbReference>
<dbReference type="Gene3D" id="1.10.1740.10">
    <property type="match status" value="1"/>
</dbReference>
<proteinExistence type="inferred from homology"/>
<comment type="similarity">
    <text evidence="1">Belongs to the sigma-70 factor family. ECF subfamily.</text>
</comment>
<keyword evidence="5" id="KW-0804">Transcription</keyword>